<feature type="chain" id="PRO_5038628918" evidence="2">
    <location>
        <begin position="27"/>
        <end position="629"/>
    </location>
</feature>
<evidence type="ECO:0000256" key="2">
    <source>
        <dbReference type="SAM" id="SignalP"/>
    </source>
</evidence>
<feature type="region of interest" description="Disordered" evidence="1">
    <location>
        <begin position="347"/>
        <end position="465"/>
    </location>
</feature>
<keyword evidence="2" id="KW-0732">Signal</keyword>
<dbReference type="PANTHER" id="PTHR34008">
    <property type="entry name" value="REPETITIVE PROLINE-RICH CELL WALL PROTEIN 1"/>
    <property type="match status" value="1"/>
</dbReference>
<accession>A0A9D1JK72</accession>
<feature type="compositionally biased region" description="Low complexity" evidence="1">
    <location>
        <begin position="349"/>
        <end position="453"/>
    </location>
</feature>
<evidence type="ECO:0000313" key="4">
    <source>
        <dbReference type="Proteomes" id="UP000823935"/>
    </source>
</evidence>
<evidence type="ECO:0000313" key="3">
    <source>
        <dbReference type="EMBL" id="HIS31921.1"/>
    </source>
</evidence>
<dbReference type="Pfam" id="PF06207">
    <property type="entry name" value="DUF1002"/>
    <property type="match status" value="1"/>
</dbReference>
<gene>
    <name evidence="3" type="ORF">IAB44_10305</name>
</gene>
<feature type="compositionally biased region" description="Acidic residues" evidence="1">
    <location>
        <begin position="267"/>
        <end position="277"/>
    </location>
</feature>
<reference evidence="3" key="2">
    <citation type="journal article" date="2021" name="PeerJ">
        <title>Extensive microbial diversity within the chicken gut microbiome revealed by metagenomics and culture.</title>
        <authorList>
            <person name="Gilroy R."/>
            <person name="Ravi A."/>
            <person name="Getino M."/>
            <person name="Pursley I."/>
            <person name="Horton D.L."/>
            <person name="Alikhan N.F."/>
            <person name="Baker D."/>
            <person name="Gharbi K."/>
            <person name="Hall N."/>
            <person name="Watson M."/>
            <person name="Adriaenssens E.M."/>
            <person name="Foster-Nyarko E."/>
            <person name="Jarju S."/>
            <person name="Secka A."/>
            <person name="Antonio M."/>
            <person name="Oren A."/>
            <person name="Chaudhuri R.R."/>
            <person name="La Ragione R."/>
            <person name="Hildebrand F."/>
            <person name="Pallen M.J."/>
        </authorList>
    </citation>
    <scope>NUCLEOTIDE SEQUENCE</scope>
    <source>
        <strain evidence="3">CHK190-19873</strain>
    </source>
</reference>
<name>A0A9D1JK72_9FIRM</name>
<dbReference type="InterPro" id="IPR009343">
    <property type="entry name" value="DUF1002"/>
</dbReference>
<feature type="region of interest" description="Disordered" evidence="1">
    <location>
        <begin position="303"/>
        <end position="334"/>
    </location>
</feature>
<protein>
    <submittedName>
        <fullName evidence="3">DUF1002 domain-containing protein</fullName>
    </submittedName>
</protein>
<comment type="caution">
    <text evidence="3">The sequence shown here is derived from an EMBL/GenBank/DDBJ whole genome shotgun (WGS) entry which is preliminary data.</text>
</comment>
<reference evidence="3" key="1">
    <citation type="submission" date="2020-10" db="EMBL/GenBank/DDBJ databases">
        <authorList>
            <person name="Gilroy R."/>
        </authorList>
    </citation>
    <scope>NUCLEOTIDE SEQUENCE</scope>
    <source>
        <strain evidence="3">CHK190-19873</strain>
    </source>
</reference>
<feature type="signal peptide" evidence="2">
    <location>
        <begin position="1"/>
        <end position="26"/>
    </location>
</feature>
<feature type="region of interest" description="Disordered" evidence="1">
    <location>
        <begin position="605"/>
        <end position="629"/>
    </location>
</feature>
<dbReference type="AlphaFoldDB" id="A0A9D1JK72"/>
<feature type="compositionally biased region" description="Acidic residues" evidence="1">
    <location>
        <begin position="325"/>
        <end position="334"/>
    </location>
</feature>
<evidence type="ECO:0000256" key="1">
    <source>
        <dbReference type="SAM" id="MobiDB-lite"/>
    </source>
</evidence>
<organism evidence="3 4">
    <name type="scientific">Candidatus Limivivens intestinipullorum</name>
    <dbReference type="NCBI Taxonomy" id="2840858"/>
    <lineage>
        <taxon>Bacteria</taxon>
        <taxon>Bacillati</taxon>
        <taxon>Bacillota</taxon>
        <taxon>Clostridia</taxon>
        <taxon>Lachnospirales</taxon>
        <taxon>Lachnospiraceae</taxon>
        <taxon>Lachnospiraceae incertae sedis</taxon>
        <taxon>Candidatus Limivivens</taxon>
    </lineage>
</organism>
<dbReference type="Proteomes" id="UP000823935">
    <property type="component" value="Unassembled WGS sequence"/>
</dbReference>
<dbReference type="EMBL" id="DVIQ01000061">
    <property type="protein sequence ID" value="HIS31921.1"/>
    <property type="molecule type" value="Genomic_DNA"/>
</dbReference>
<proteinExistence type="predicted"/>
<sequence>MNRKRLWTAVVCAASMAFALCVPASADSSKVVTLGANLTQEQQDMMMRYFNASYDEVQIITVNNDDERERLSAYVPLEQIGTRTYSCAYVQPTESGGIRVKTANLSWVTCNMIATTLSTSGVTNCDVVAASPFLVSGTGALTGIIMAYETATGEELPQEKKDLATEELVVTGDLGDRIGQKDATAIVNEAKMDVLEEDLQDQDLISGVVEQAAEDNGYELTDEEVEVISGLMEKIAQQDYDYESMRDTLEMVADNVSDTDLGLEVVEEETEASEETTETAPVEEVTEGETEALEEVQDSILDLVDDSALGEDVISGSTDEKETEAPIEEVPQETEALLEEIPVESEVYTEAPATEAPATEAPVTEAPATEAPATEAPVTEAPATEAPATEAPVTEAPATEAPATEAPVTEAPATEAPATEAPVTEAPATEAPVTEAPATELATEAPATELPAETETEGLNPDQLSAEDREDYDALVKYCDDVFNESETKEDGTAKTAMDTDTAEKVKAYVENLYLSVKLEGIGDYVPEGGALYVSDELNYMDSDLQDYFLKDTENLFGQYSEEERQAVYDDVMLFLAELYGELPEEETETVETAQTEALEALEMPEAESELLVPETSGLEEAAPLETLE</sequence>
<feature type="region of interest" description="Disordered" evidence="1">
    <location>
        <begin position="267"/>
        <end position="291"/>
    </location>
</feature>
<dbReference type="PANTHER" id="PTHR34008:SF2">
    <property type="entry name" value="REPETITIVE PROLINE-RICH CELL WALL PROTEIN 1"/>
    <property type="match status" value="1"/>
</dbReference>